<accession>A0A368QX68</accession>
<feature type="region of interest" description="Disordered" evidence="1">
    <location>
        <begin position="91"/>
        <end position="182"/>
    </location>
</feature>
<dbReference type="EMBL" id="CM003531">
    <property type="protein sequence ID" value="RCV22529.1"/>
    <property type="molecule type" value="Genomic_DNA"/>
</dbReference>
<proteinExistence type="predicted"/>
<evidence type="ECO:0000256" key="1">
    <source>
        <dbReference type="SAM" id="MobiDB-lite"/>
    </source>
</evidence>
<name>A0A368QX68_SETIT</name>
<evidence type="ECO:0000313" key="2">
    <source>
        <dbReference type="EMBL" id="RCV22529.1"/>
    </source>
</evidence>
<feature type="compositionally biased region" description="Pro residues" evidence="1">
    <location>
        <begin position="111"/>
        <end position="121"/>
    </location>
</feature>
<organism evidence="2">
    <name type="scientific">Setaria italica</name>
    <name type="common">Foxtail millet</name>
    <name type="synonym">Panicum italicum</name>
    <dbReference type="NCBI Taxonomy" id="4555"/>
    <lineage>
        <taxon>Eukaryota</taxon>
        <taxon>Viridiplantae</taxon>
        <taxon>Streptophyta</taxon>
        <taxon>Embryophyta</taxon>
        <taxon>Tracheophyta</taxon>
        <taxon>Spermatophyta</taxon>
        <taxon>Magnoliopsida</taxon>
        <taxon>Liliopsida</taxon>
        <taxon>Poales</taxon>
        <taxon>Poaceae</taxon>
        <taxon>PACMAD clade</taxon>
        <taxon>Panicoideae</taxon>
        <taxon>Panicodae</taxon>
        <taxon>Paniceae</taxon>
        <taxon>Cenchrinae</taxon>
        <taxon>Setaria</taxon>
    </lineage>
</organism>
<dbReference type="KEGG" id="sita:101784181"/>
<dbReference type="AlphaFoldDB" id="A0A368QX68"/>
<sequence length="271" mass="29124">MKKKGLARGLVHLRHERVLRREATAPKRAAGPASGRRRRARIGCARTIFGFPLPRASRPAKDSRVPQPTAVRQQNLPPATRILLQNLPAAPRIPDASTGGAAAAPMRNSTPTPPTPPPPRQQLPVLRSRGSRSHGGGGGPRRGHGGARPLPEAPPRGPLPVRTSPPSSPSRSPRPLKPTLALPPWCPRDAGLRSLPTPMLLGTSFAPLEAGDLLGEPPRDDTDEETKRSILSARSILLDNAFAAEDIVVLFGETPRDGKPHEMELMEEQTY</sequence>
<feature type="compositionally biased region" description="Low complexity" evidence="1">
    <location>
        <begin position="159"/>
        <end position="180"/>
    </location>
</feature>
<reference evidence="2" key="1">
    <citation type="journal article" date="2012" name="Nat. Biotechnol.">
        <title>Reference genome sequence of the model plant Setaria.</title>
        <authorList>
            <person name="Bennetzen J.L."/>
            <person name="Schmutz J."/>
            <person name="Wang H."/>
            <person name="Percifield R."/>
            <person name="Hawkins J."/>
            <person name="Pontaroli A.C."/>
            <person name="Estep M."/>
            <person name="Feng L."/>
            <person name="Vaughn J.N."/>
            <person name="Grimwood J."/>
            <person name="Jenkins J."/>
            <person name="Barry K."/>
            <person name="Lindquist E."/>
            <person name="Hellsten U."/>
            <person name="Deshpande S."/>
            <person name="Wang X."/>
            <person name="Wu X."/>
            <person name="Mitros T."/>
            <person name="Triplett J."/>
            <person name="Yang X."/>
            <person name="Ye C.Y."/>
            <person name="Mauro-Herrera M."/>
            <person name="Wang L."/>
            <person name="Li P."/>
            <person name="Sharma M."/>
            <person name="Sharma R."/>
            <person name="Ronald P.C."/>
            <person name="Panaud O."/>
            <person name="Kellogg E.A."/>
            <person name="Brutnell T.P."/>
            <person name="Doust A.N."/>
            <person name="Tuskan G.A."/>
            <person name="Rokhsar D."/>
            <person name="Devos K.M."/>
        </authorList>
    </citation>
    <scope>NUCLEOTIDE SEQUENCE [LARGE SCALE GENOMIC DNA]</scope>
    <source>
        <strain evidence="2">Yugu1</strain>
    </source>
</reference>
<feature type="region of interest" description="Disordered" evidence="1">
    <location>
        <begin position="18"/>
        <end position="79"/>
    </location>
</feature>
<gene>
    <name evidence="2" type="ORF">SETIT_4G227900v2</name>
</gene>
<reference evidence="2" key="2">
    <citation type="submission" date="2015-07" db="EMBL/GenBank/DDBJ databases">
        <authorList>
            <person name="Noorani M."/>
        </authorList>
    </citation>
    <scope>NUCLEOTIDE SEQUENCE</scope>
    <source>
        <strain evidence="2">Yugu1</strain>
    </source>
</reference>
<protein>
    <submittedName>
        <fullName evidence="2">Uncharacterized protein</fullName>
    </submittedName>
</protein>